<protein>
    <submittedName>
        <fullName evidence="1">Stage V sporulation protein AD</fullName>
    </submittedName>
</protein>
<dbReference type="Pfam" id="PF07451">
    <property type="entry name" value="SpoVAD"/>
    <property type="match status" value="1"/>
</dbReference>
<proteinExistence type="predicted"/>
<dbReference type="SUPFAM" id="SSF53901">
    <property type="entry name" value="Thiolase-like"/>
    <property type="match status" value="1"/>
</dbReference>
<evidence type="ECO:0000313" key="1">
    <source>
        <dbReference type="EMBL" id="PSR31783.1"/>
    </source>
</evidence>
<gene>
    <name evidence="1" type="ORF">C7B43_00745</name>
</gene>
<dbReference type="GO" id="GO:0016746">
    <property type="term" value="F:acyltransferase activity"/>
    <property type="evidence" value="ECO:0007669"/>
    <property type="project" value="InterPro"/>
</dbReference>
<reference evidence="1 2" key="1">
    <citation type="journal article" date="2014" name="BMC Genomics">
        <title>Comparison of environmental and isolate Sulfobacillus genomes reveals diverse carbon, sulfur, nitrogen, and hydrogen metabolisms.</title>
        <authorList>
            <person name="Justice N.B."/>
            <person name="Norman A."/>
            <person name="Brown C.T."/>
            <person name="Singh A."/>
            <person name="Thomas B.C."/>
            <person name="Banfield J.F."/>
        </authorList>
    </citation>
    <scope>NUCLEOTIDE SEQUENCE [LARGE SCALE GENOMIC DNA]</scope>
    <source>
        <strain evidence="1">AMDSBA1</strain>
    </source>
</reference>
<evidence type="ECO:0000313" key="2">
    <source>
        <dbReference type="Proteomes" id="UP000242699"/>
    </source>
</evidence>
<dbReference type="Gene3D" id="3.40.47.40">
    <property type="entry name" value="Stage V sporulation protein AD"/>
    <property type="match status" value="1"/>
</dbReference>
<dbReference type="InterPro" id="IPR038369">
    <property type="entry name" value="SpoVAD_sf"/>
</dbReference>
<dbReference type="NCBIfam" id="NF006160">
    <property type="entry name" value="PRK08304.1"/>
    <property type="match status" value="1"/>
</dbReference>
<accession>A0A2T2XB81</accession>
<dbReference type="EMBL" id="PXYT01000001">
    <property type="protein sequence ID" value="PSR31783.1"/>
    <property type="molecule type" value="Genomic_DNA"/>
</dbReference>
<dbReference type="InterPro" id="IPR010894">
    <property type="entry name" value="SpoVAD"/>
</dbReference>
<organism evidence="1 2">
    <name type="scientific">Sulfobacillus benefaciens</name>
    <dbReference type="NCBI Taxonomy" id="453960"/>
    <lineage>
        <taxon>Bacteria</taxon>
        <taxon>Bacillati</taxon>
        <taxon>Bacillota</taxon>
        <taxon>Clostridia</taxon>
        <taxon>Eubacteriales</taxon>
        <taxon>Clostridiales Family XVII. Incertae Sedis</taxon>
        <taxon>Sulfobacillus</taxon>
    </lineage>
</organism>
<dbReference type="AlphaFoldDB" id="A0A2T2XB81"/>
<dbReference type="Proteomes" id="UP000242699">
    <property type="component" value="Unassembled WGS sequence"/>
</dbReference>
<sequence length="342" mass="36748">MMGVGRLSASSYRFDNVVIRSQAAVVGPKEGEGPLGKYFDRIWPSELNHHTSSEEAELALLTEAQNLALVKAGVEWSQVDLVMGGDLLDQLIATDFAARGHQRPLAGLFSACAVFTESVGLGAMIIAGGGPTVVLAAASSHHMSAERQFRYPIELGYQRTPTAAWTSTAAGACLLVEGRPVKEPDLIIESATFGRVIDWGTKNPNDMATAMAPAAFDTIKQHLRDVGRDISYYDQVYTGDLGVLGVKLLDAMARQEGLDWSSYLDDCGKSLYDTQRQDVHNGGSGPGCSASVFSGFLCRQLRSKEFRRVLLVSTGALFSPTSYKQGESIPAIAHAVAISRMN</sequence>
<dbReference type="InterPro" id="IPR016039">
    <property type="entry name" value="Thiolase-like"/>
</dbReference>
<comment type="caution">
    <text evidence="1">The sequence shown here is derived from an EMBL/GenBank/DDBJ whole genome shotgun (WGS) entry which is preliminary data.</text>
</comment>
<name>A0A2T2XB81_9FIRM</name>